<dbReference type="PROSITE" id="PS51088">
    <property type="entry name" value="TEA_2"/>
    <property type="match status" value="1"/>
</dbReference>
<feature type="compositionally biased region" description="Basic and acidic residues" evidence="4">
    <location>
        <begin position="855"/>
        <end position="868"/>
    </location>
</feature>
<sequence>MDSCLQQNNKARHSFESQGSSHSTLAPRMVLRETNNNPQLYAPETTNLGQAKHAVASQPTITSILELRQKSRTHIRQLYPVQRIQRYRQYRADQREKAQKNQQLYPEPKDTKSRDPKLKSANSKDDSPTWPDEIEDAFIEGMMNCHILHTSSLTEISALYKVPPIGRRKLTIRRKPCGRNELISEYILKKTGVARDRKQVSSHIQVLKGFMGNEPEFMKLVTSKKSLGAFDENPFPTNEVTRLFVSGDPPPNNQEGDLQPNRPPRITQGTFIDSQLASSVQASIHPLTFEIWLQSSSKDTAQEKSLHTYTSLEPDMPLSSASLESLRDWRSRFPHLAILHQDGAVSSQVILFNVSFNMVAVLPSTPTFLCTRFEVKCSDAYTCHTWKCNTRIYKHGVLVGDRSQDVFPDCSQDGTSKITLPFASNFWSTTFTSTFNIAGQGPRSHLNSGGDMDMENDDTASALQEISVVQELLATSTICQSAPERVTLFLWEFNKAVPGEAGGATWRHVIPPPCRILTNSPSLGCYPELNLGPTSNESSNASAIEHWEPTSISSINLYSENYNQHSYNLANVSPFEILSSNPAYYAPYAHGTSQESIQAAIGDAGQLNYFPYDSSIPFALLPDESQQYMSQWPQYPSPLSGSQFPIMSSAVIPKRGPTVLVTDAREQRRAPTRLISVDNVLQYASEIPSGQQRHPPPRRPLPGRAPIDPRLASRLAPQNIPARSTKLSEKLVLLPETPEESEDASVDFRVDNDAAPMRDDEEALRKMQNLKGKSYAERLPKARRAETLARVTAYCTAEAFKMKATASFVKGQHGARTKLYDECLYTVYHLPLLPGLDGYRIRSSPVLKSPGGKAVLDEQIERSEQRDYHEGYFEDTEQYEYEVQHSDGESHQNGDRGRAEKRQRRAQPPRSESPEVTDALTFGEMFVFSYGVVVFWNFTERQEKDILADLTFSESETGISLVSRPQREEDFETEEFHFEYSPHTPRPRVFNDMITLRSGDHMIKLAMSHAIAQSTKLSFFEERMARTMSEAQYVPRRLALTGKLGMKREDVVKILGRLFKSRVDVNLFLNERCRVFLDLAEILSDSIADKKMSRTSLPFPPPLPWILVVDVDRKVGLTWIIIVLILISIFVTCSEVFLRFGILSGTRKKIPVGGVCPGMGIGGLGIVSL</sequence>
<dbReference type="GO" id="GO:0005739">
    <property type="term" value="C:mitochondrion"/>
    <property type="evidence" value="ECO:0007669"/>
    <property type="project" value="UniProtKB-ARBA"/>
</dbReference>
<evidence type="ECO:0000313" key="7">
    <source>
        <dbReference type="EMBL" id="KAH0541729.1"/>
    </source>
</evidence>
<comment type="similarity">
    <text evidence="1">Belongs to the RMD1/sif2 family.</text>
</comment>
<dbReference type="AlphaFoldDB" id="A0A9P8ICK4"/>
<comment type="similarity">
    <text evidence="2">Belongs to the TEC1 family.</text>
</comment>
<evidence type="ECO:0000256" key="5">
    <source>
        <dbReference type="SAM" id="Phobius"/>
    </source>
</evidence>
<feature type="domain" description="TEA" evidence="6">
    <location>
        <begin position="123"/>
        <end position="214"/>
    </location>
</feature>
<proteinExistence type="inferred from homology"/>
<dbReference type="InterPro" id="IPR051624">
    <property type="entry name" value="RMD1/Sad1-interacting"/>
</dbReference>
<accession>A0A9P8ICK4</accession>
<keyword evidence="5" id="KW-0812">Transmembrane</keyword>
<keyword evidence="5" id="KW-0472">Membrane</keyword>
<dbReference type="Pfam" id="PF02582">
    <property type="entry name" value="DUF155"/>
    <property type="match status" value="1"/>
</dbReference>
<feature type="region of interest" description="Disordered" evidence="4">
    <location>
        <begin position="91"/>
        <end position="132"/>
    </location>
</feature>
<evidence type="ECO:0000256" key="2">
    <source>
        <dbReference type="ARBA" id="ARBA00008421"/>
    </source>
</evidence>
<feature type="compositionally biased region" description="Basic and acidic residues" evidence="4">
    <location>
        <begin position="107"/>
        <end position="127"/>
    </location>
</feature>
<dbReference type="Proteomes" id="UP000698800">
    <property type="component" value="Unassembled WGS sequence"/>
</dbReference>
<organism evidence="7 8">
    <name type="scientific">Glutinoglossum americanum</name>
    <dbReference type="NCBI Taxonomy" id="1670608"/>
    <lineage>
        <taxon>Eukaryota</taxon>
        <taxon>Fungi</taxon>
        <taxon>Dikarya</taxon>
        <taxon>Ascomycota</taxon>
        <taxon>Pezizomycotina</taxon>
        <taxon>Geoglossomycetes</taxon>
        <taxon>Geoglossales</taxon>
        <taxon>Geoglossaceae</taxon>
        <taxon>Glutinoglossum</taxon>
    </lineage>
</organism>
<dbReference type="PANTHER" id="PTHR16255">
    <property type="entry name" value="REQUIRED FOR MEIOTIC NUCLEAR DIVISION PROTEIN 1 HOMOLOG"/>
    <property type="match status" value="1"/>
</dbReference>
<name>A0A9P8ICK4_9PEZI</name>
<evidence type="ECO:0000313" key="8">
    <source>
        <dbReference type="Proteomes" id="UP000698800"/>
    </source>
</evidence>
<dbReference type="OrthoDB" id="18302at2759"/>
<feature type="transmembrane region" description="Helical" evidence="5">
    <location>
        <begin position="1150"/>
        <end position="1168"/>
    </location>
</feature>
<gene>
    <name evidence="7" type="ORF">FGG08_003821</name>
</gene>
<dbReference type="InterPro" id="IPR003734">
    <property type="entry name" value="DUF155"/>
</dbReference>
<feature type="transmembrane region" description="Helical" evidence="5">
    <location>
        <begin position="1116"/>
        <end position="1138"/>
    </location>
</feature>
<comment type="caution">
    <text evidence="7">The sequence shown here is derived from an EMBL/GenBank/DDBJ whole genome shotgun (WGS) entry which is preliminary data.</text>
</comment>
<feature type="region of interest" description="Disordered" evidence="4">
    <location>
        <begin position="686"/>
        <end position="709"/>
    </location>
</feature>
<evidence type="ECO:0000256" key="4">
    <source>
        <dbReference type="SAM" id="MobiDB-lite"/>
    </source>
</evidence>
<keyword evidence="8" id="KW-1185">Reference proteome</keyword>
<evidence type="ECO:0000256" key="3">
    <source>
        <dbReference type="PROSITE-ProRule" id="PRU00505"/>
    </source>
</evidence>
<feature type="DNA-binding region" description="TEA" evidence="3">
    <location>
        <begin position="123"/>
        <end position="214"/>
    </location>
</feature>
<evidence type="ECO:0000256" key="1">
    <source>
        <dbReference type="ARBA" id="ARBA00008306"/>
    </source>
</evidence>
<feature type="region of interest" description="Disordered" evidence="4">
    <location>
        <begin position="1"/>
        <end position="24"/>
    </location>
</feature>
<reference evidence="7" key="1">
    <citation type="submission" date="2021-03" db="EMBL/GenBank/DDBJ databases">
        <title>Comparative genomics and phylogenomic investigation of the class Geoglossomycetes provide insights into ecological specialization and systematics.</title>
        <authorList>
            <person name="Melie T."/>
            <person name="Pirro S."/>
            <person name="Miller A.N."/>
            <person name="Quandt A."/>
        </authorList>
    </citation>
    <scope>NUCLEOTIDE SEQUENCE</scope>
    <source>
        <strain evidence="7">GBOQ0MN5Z8</strain>
    </source>
</reference>
<dbReference type="InterPro" id="IPR000818">
    <property type="entry name" value="TEA/ATTS_dom"/>
</dbReference>
<feature type="compositionally biased region" description="Basic and acidic residues" evidence="4">
    <location>
        <begin position="883"/>
        <end position="900"/>
    </location>
</feature>
<protein>
    <recommendedName>
        <fullName evidence="6">TEA domain-containing protein</fullName>
    </recommendedName>
</protein>
<evidence type="ECO:0000259" key="6">
    <source>
        <dbReference type="PROSITE" id="PS51088"/>
    </source>
</evidence>
<dbReference type="InterPro" id="IPR038096">
    <property type="entry name" value="TEA/ATTS_sf"/>
</dbReference>
<dbReference type="PANTHER" id="PTHR16255:SF4">
    <property type="entry name" value="SPORULATION PROTEIN RMD8"/>
    <property type="match status" value="1"/>
</dbReference>
<feature type="region of interest" description="Disordered" evidence="4">
    <location>
        <begin position="883"/>
        <end position="916"/>
    </location>
</feature>
<dbReference type="Pfam" id="PF01285">
    <property type="entry name" value="TEA"/>
    <property type="match status" value="1"/>
</dbReference>
<dbReference type="GO" id="GO:0003700">
    <property type="term" value="F:DNA-binding transcription factor activity"/>
    <property type="evidence" value="ECO:0007669"/>
    <property type="project" value="InterPro"/>
</dbReference>
<dbReference type="SMART" id="SM00426">
    <property type="entry name" value="TEA"/>
    <property type="match status" value="1"/>
</dbReference>
<dbReference type="Gene3D" id="6.10.20.40">
    <property type="entry name" value="TEA/ATTS domain"/>
    <property type="match status" value="1"/>
</dbReference>
<dbReference type="EMBL" id="JAGHQL010000070">
    <property type="protein sequence ID" value="KAH0541729.1"/>
    <property type="molecule type" value="Genomic_DNA"/>
</dbReference>
<feature type="region of interest" description="Disordered" evidence="4">
    <location>
        <begin position="847"/>
        <end position="868"/>
    </location>
</feature>
<keyword evidence="5" id="KW-1133">Transmembrane helix</keyword>